<dbReference type="Proteomes" id="UP000790377">
    <property type="component" value="Unassembled WGS sequence"/>
</dbReference>
<name>A0ACB8ADN2_9AGAM</name>
<organism evidence="1 2">
    <name type="scientific">Hygrophoropsis aurantiaca</name>
    <dbReference type="NCBI Taxonomy" id="72124"/>
    <lineage>
        <taxon>Eukaryota</taxon>
        <taxon>Fungi</taxon>
        <taxon>Dikarya</taxon>
        <taxon>Basidiomycota</taxon>
        <taxon>Agaricomycotina</taxon>
        <taxon>Agaricomycetes</taxon>
        <taxon>Agaricomycetidae</taxon>
        <taxon>Boletales</taxon>
        <taxon>Coniophorineae</taxon>
        <taxon>Hygrophoropsidaceae</taxon>
        <taxon>Hygrophoropsis</taxon>
    </lineage>
</organism>
<keyword evidence="2" id="KW-1185">Reference proteome</keyword>
<dbReference type="EMBL" id="MU267682">
    <property type="protein sequence ID" value="KAH7911321.1"/>
    <property type="molecule type" value="Genomic_DNA"/>
</dbReference>
<evidence type="ECO:0000313" key="1">
    <source>
        <dbReference type="EMBL" id="KAH7911321.1"/>
    </source>
</evidence>
<sequence>MNNLLRTLTESQVKSSPDLKLLLATVKDARSRTYDAKLSDPFYESLEGLITDLRTVTMDNHDAEAFLKPVSKSEVPDYLDVIMNPMDLQTMLKKVKSKQYKSKREFKDDLDLIWSNCYTYNAAEDHPLRLCAKRLEKKANRLLMSITDRKERVDPPIPVDMISRASSRPKLNGFSSHERTKYRSPTLSAKTTSPSSQPARSSQSKKPRRDLSFADMPAILRTPDGMAAFQQLDMEAESSTRAATSNGFVRSSSSVAERLKSYTMSEEYESGSEDDRSIASVTVESDSGEKRKLNGIASHRPRKRVRLTPPDSDDDEVNDLWWNAMQSDALLGNGLPSLPHFSPPSPSPHAQSGSSRHLVKKRKRRKKASAASNTMLSVMNSNIKTLKRVRRTHAKFAALNMNSEEGVAVDEPPDLGEEDIEETIDERPWRPQGTGIEIGEAHASDCLRWMDGKILEHVGFQGSSSIALDVLTGVASEFLLNVGRTLRFLCDKYSNSMTPEEIILHTLFESGTTKIQDLERYIQDDVIRYGARLGDLEKKLEGAYREVTAVEALDDDALFAAEDDEEDEGAFVMGNFSDAFGDDFLGLRELGIAAEFGMSSLTIPKKLLKGKNKAGPNQSSQAKPKEPPLPYPPPPPFVPISSKNVEDQIGLLKPFFQERIAVLSGPPPFATGLPPLNPYGFGQPPVPSPADRPVVTLPEDSPNPAQVKVGPLGQVIKTGVWANAAKKKIKVKETTPQANLIPGSAIPMEPLIAFDENSFADSPKKKKAPSVSPKKKPKAVDLPPVITASA</sequence>
<reference evidence="1" key="1">
    <citation type="journal article" date="2021" name="New Phytol.">
        <title>Evolutionary innovations through gain and loss of genes in the ectomycorrhizal Boletales.</title>
        <authorList>
            <person name="Wu G."/>
            <person name="Miyauchi S."/>
            <person name="Morin E."/>
            <person name="Kuo A."/>
            <person name="Drula E."/>
            <person name="Varga T."/>
            <person name="Kohler A."/>
            <person name="Feng B."/>
            <person name="Cao Y."/>
            <person name="Lipzen A."/>
            <person name="Daum C."/>
            <person name="Hundley H."/>
            <person name="Pangilinan J."/>
            <person name="Johnson J."/>
            <person name="Barry K."/>
            <person name="LaButti K."/>
            <person name="Ng V."/>
            <person name="Ahrendt S."/>
            <person name="Min B."/>
            <person name="Choi I.G."/>
            <person name="Park H."/>
            <person name="Plett J.M."/>
            <person name="Magnuson J."/>
            <person name="Spatafora J.W."/>
            <person name="Nagy L.G."/>
            <person name="Henrissat B."/>
            <person name="Grigoriev I.V."/>
            <person name="Yang Z.L."/>
            <person name="Xu J."/>
            <person name="Martin F.M."/>
        </authorList>
    </citation>
    <scope>NUCLEOTIDE SEQUENCE</scope>
    <source>
        <strain evidence="1">ATCC 28755</strain>
    </source>
</reference>
<evidence type="ECO:0000313" key="2">
    <source>
        <dbReference type="Proteomes" id="UP000790377"/>
    </source>
</evidence>
<gene>
    <name evidence="1" type="ORF">BJ138DRAFT_1150946</name>
</gene>
<protein>
    <submittedName>
        <fullName evidence="1">Uncharacterized protein</fullName>
    </submittedName>
</protein>
<comment type="caution">
    <text evidence="1">The sequence shown here is derived from an EMBL/GenBank/DDBJ whole genome shotgun (WGS) entry which is preliminary data.</text>
</comment>
<accession>A0ACB8ADN2</accession>
<proteinExistence type="predicted"/>